<name>A0A2P8HGN5_CHINA</name>
<dbReference type="PANTHER" id="PTHR36842">
    <property type="entry name" value="PROTEIN TOLB HOMOLOG"/>
    <property type="match status" value="1"/>
</dbReference>
<dbReference type="InterPro" id="IPR011659">
    <property type="entry name" value="WD40"/>
</dbReference>
<proteinExistence type="inferred from homology"/>
<evidence type="ECO:0000313" key="3">
    <source>
        <dbReference type="Proteomes" id="UP000240971"/>
    </source>
</evidence>
<comment type="similarity">
    <text evidence="1">Belongs to the TolB family.</text>
</comment>
<dbReference type="Gene3D" id="2.120.10.30">
    <property type="entry name" value="TolB, C-terminal domain"/>
    <property type="match status" value="1"/>
</dbReference>
<dbReference type="InterPro" id="IPR011042">
    <property type="entry name" value="6-blade_b-propeller_TolB-like"/>
</dbReference>
<evidence type="ECO:0000313" key="2">
    <source>
        <dbReference type="EMBL" id="PSL45378.1"/>
    </source>
</evidence>
<dbReference type="AlphaFoldDB" id="A0A2P8HGN5"/>
<keyword evidence="3" id="KW-1185">Reference proteome</keyword>
<accession>A0A2P8HGN5</accession>
<dbReference type="PROSITE" id="PS51257">
    <property type="entry name" value="PROKAR_LIPOPROTEIN"/>
    <property type="match status" value="1"/>
</dbReference>
<organism evidence="2 3">
    <name type="scientific">Chitinophaga niastensis</name>
    <dbReference type="NCBI Taxonomy" id="536980"/>
    <lineage>
        <taxon>Bacteria</taxon>
        <taxon>Pseudomonadati</taxon>
        <taxon>Bacteroidota</taxon>
        <taxon>Chitinophagia</taxon>
        <taxon>Chitinophagales</taxon>
        <taxon>Chitinophagaceae</taxon>
        <taxon>Chitinophaga</taxon>
    </lineage>
</organism>
<gene>
    <name evidence="2" type="ORF">CLV51_10480</name>
</gene>
<reference evidence="2 3" key="1">
    <citation type="submission" date="2018-03" db="EMBL/GenBank/DDBJ databases">
        <title>Genomic Encyclopedia of Archaeal and Bacterial Type Strains, Phase II (KMG-II): from individual species to whole genera.</title>
        <authorList>
            <person name="Goeker M."/>
        </authorList>
    </citation>
    <scope>NUCLEOTIDE SEQUENCE [LARGE SCALE GENOMIC DNA]</scope>
    <source>
        <strain evidence="2 3">DSM 24859</strain>
    </source>
</reference>
<dbReference type="Pfam" id="PF07676">
    <property type="entry name" value="PD40"/>
    <property type="match status" value="3"/>
</dbReference>
<dbReference type="OrthoDB" id="8432779at2"/>
<dbReference type="SUPFAM" id="SSF82171">
    <property type="entry name" value="DPP6 N-terminal domain-like"/>
    <property type="match status" value="1"/>
</dbReference>
<evidence type="ECO:0000256" key="1">
    <source>
        <dbReference type="ARBA" id="ARBA00009820"/>
    </source>
</evidence>
<protein>
    <submittedName>
        <fullName evidence="2">WD40 repeat protein</fullName>
    </submittedName>
</protein>
<dbReference type="RefSeq" id="WP_106529720.1">
    <property type="nucleotide sequence ID" value="NZ_PYAW01000004.1"/>
</dbReference>
<comment type="caution">
    <text evidence="2">The sequence shown here is derived from an EMBL/GenBank/DDBJ whole genome shotgun (WGS) entry which is preliminary data.</text>
</comment>
<sequence length="317" mass="35074">MNKFKIIPALFIIISCTHQTANKSPVFAKVPTLFAEGIISTGDYETHPAFSPSGDTVYFLKCTPDMNACTICVSYHSNDTWSAPEIVSFSGRYVDVDPFVTKDGNTLYFVSDRPVHEGDSAKADWDIWKTDRTASGWGAPVHLDTIINSSASEFYPTVADNGTLYFGSGRAGGKGASDIYSSKFINGKYTTPENLGDSINTADNEYEPFIAPDESYLIYMATIPKGIIHGDLYISHRHNGSWSKAKKLNIPVNSTATEWSPKVTRDGKYFFFGSTRNKVNGALPQRTDIQPFERRIKSAGNGLGDIYYIDFSLIRNQ</sequence>
<dbReference type="Proteomes" id="UP000240971">
    <property type="component" value="Unassembled WGS sequence"/>
</dbReference>
<dbReference type="EMBL" id="PYAW01000004">
    <property type="protein sequence ID" value="PSL45378.1"/>
    <property type="molecule type" value="Genomic_DNA"/>
</dbReference>